<protein>
    <recommendedName>
        <fullName evidence="5">Heat induced stress protein YflT</fullName>
    </recommendedName>
</protein>
<dbReference type="InterPro" id="IPR052948">
    <property type="entry name" value="Low_temp-induced_all0457"/>
</dbReference>
<organism evidence="3 4">
    <name type="scientific">Falsiroseomonas stagni DSM 19981</name>
    <dbReference type="NCBI Taxonomy" id="1123062"/>
    <lineage>
        <taxon>Bacteria</taxon>
        <taxon>Pseudomonadati</taxon>
        <taxon>Pseudomonadota</taxon>
        <taxon>Alphaproteobacteria</taxon>
        <taxon>Acetobacterales</taxon>
        <taxon>Roseomonadaceae</taxon>
        <taxon>Falsiroseomonas</taxon>
    </lineage>
</organism>
<dbReference type="STRING" id="1123062.SAMN02745775_106269"/>
<feature type="compositionally biased region" description="Basic and acidic residues" evidence="1">
    <location>
        <begin position="222"/>
        <end position="231"/>
    </location>
</feature>
<dbReference type="EMBL" id="FOSQ01000006">
    <property type="protein sequence ID" value="SFK73988.1"/>
    <property type="molecule type" value="Genomic_DNA"/>
</dbReference>
<feature type="transmembrane region" description="Helical" evidence="2">
    <location>
        <begin position="72"/>
        <end position="94"/>
    </location>
</feature>
<evidence type="ECO:0008006" key="5">
    <source>
        <dbReference type="Google" id="ProtNLM"/>
    </source>
</evidence>
<keyword evidence="2" id="KW-0812">Transmembrane</keyword>
<evidence type="ECO:0000256" key="1">
    <source>
        <dbReference type="SAM" id="MobiDB-lite"/>
    </source>
</evidence>
<reference evidence="3 4" key="1">
    <citation type="submission" date="2016-10" db="EMBL/GenBank/DDBJ databases">
        <authorList>
            <person name="de Groot N.N."/>
        </authorList>
    </citation>
    <scope>NUCLEOTIDE SEQUENCE [LARGE SCALE GENOMIC DNA]</scope>
    <source>
        <strain evidence="3 4">DSM 19981</strain>
    </source>
</reference>
<keyword evidence="2" id="KW-0472">Membrane</keyword>
<feature type="region of interest" description="Disordered" evidence="1">
    <location>
        <begin position="210"/>
        <end position="231"/>
    </location>
</feature>
<evidence type="ECO:0000313" key="3">
    <source>
        <dbReference type="EMBL" id="SFK73988.1"/>
    </source>
</evidence>
<proteinExistence type="predicted"/>
<dbReference type="PANTHER" id="PTHR36109">
    <property type="entry name" value="MEMBRANE PROTEIN-RELATED"/>
    <property type="match status" value="1"/>
</dbReference>
<feature type="transmembrane region" description="Helical" evidence="2">
    <location>
        <begin position="100"/>
        <end position="123"/>
    </location>
</feature>
<evidence type="ECO:0000313" key="4">
    <source>
        <dbReference type="Proteomes" id="UP000199473"/>
    </source>
</evidence>
<dbReference type="RefSeq" id="WP_175533996.1">
    <property type="nucleotide sequence ID" value="NZ_FOSQ01000006.1"/>
</dbReference>
<dbReference type="Proteomes" id="UP000199473">
    <property type="component" value="Unassembled WGS sequence"/>
</dbReference>
<keyword evidence="2" id="KW-1133">Transmembrane helix</keyword>
<dbReference type="PANTHER" id="PTHR36109:SF2">
    <property type="entry name" value="MEMBRANE PROTEIN"/>
    <property type="match status" value="1"/>
</dbReference>
<keyword evidence="4" id="KW-1185">Reference proteome</keyword>
<evidence type="ECO:0000256" key="2">
    <source>
        <dbReference type="SAM" id="Phobius"/>
    </source>
</evidence>
<gene>
    <name evidence="3" type="ORF">SAMN02745775_106269</name>
</gene>
<sequence length="231" mass="22769">MASRTIARMFDTSATAHAAVRDLEAAGFPHDDVTYMGNQDAAAANDSIAGGRADSVSGSDADNSGAGTGATLGTVVGGGAGLLAGLGAIAIPGIGPVVAAGWLIAALTGAGVGAAAGGLLGALTSSGLPEEHAATYSEGLRRGGHLVVVRTDDVRAAEAERILEGHNPVDMERRESEWREGGWAGGVPADPMLGAATTGSTAGVVHPSGVRMADTVPGANDPIRDRRGDVA</sequence>
<accession>A0A1I4BYV1</accession>
<name>A0A1I4BYV1_9PROT</name>
<dbReference type="AlphaFoldDB" id="A0A1I4BYV1"/>